<evidence type="ECO:0000256" key="10">
    <source>
        <dbReference type="ARBA" id="ARBA00022989"/>
    </source>
</evidence>
<evidence type="ECO:0000256" key="2">
    <source>
        <dbReference type="ARBA" id="ARBA00004651"/>
    </source>
</evidence>
<keyword evidence="10 13" id="KW-1133">Transmembrane helix</keyword>
<dbReference type="GO" id="GO:0006508">
    <property type="term" value="P:proteolysis"/>
    <property type="evidence" value="ECO:0007669"/>
    <property type="project" value="UniProtKB-KW"/>
</dbReference>
<evidence type="ECO:0000313" key="16">
    <source>
        <dbReference type="Proteomes" id="UP000233256"/>
    </source>
</evidence>
<dbReference type="AlphaFoldDB" id="A0A2N1PPZ4"/>
<comment type="caution">
    <text evidence="15">The sequence shown here is derived from an EMBL/GenBank/DDBJ whole genome shotgun (WGS) entry which is preliminary data.</text>
</comment>
<evidence type="ECO:0000259" key="14">
    <source>
        <dbReference type="Pfam" id="PF02163"/>
    </source>
</evidence>
<dbReference type="Proteomes" id="UP000233256">
    <property type="component" value="Unassembled WGS sequence"/>
</dbReference>
<evidence type="ECO:0000256" key="13">
    <source>
        <dbReference type="SAM" id="Phobius"/>
    </source>
</evidence>
<dbReference type="PANTHER" id="PTHR35864:SF1">
    <property type="entry name" value="ZINC METALLOPROTEASE YWHC-RELATED"/>
    <property type="match status" value="1"/>
</dbReference>
<proteinExistence type="inferred from homology"/>
<keyword evidence="9" id="KW-0862">Zinc</keyword>
<keyword evidence="8" id="KW-0378">Hydrolase</keyword>
<dbReference type="GO" id="GO:0005886">
    <property type="term" value="C:plasma membrane"/>
    <property type="evidence" value="ECO:0007669"/>
    <property type="project" value="UniProtKB-SubCell"/>
</dbReference>
<dbReference type="InterPro" id="IPR052348">
    <property type="entry name" value="Metallopeptidase_M50B"/>
</dbReference>
<feature type="transmembrane region" description="Helical" evidence="13">
    <location>
        <begin position="92"/>
        <end position="109"/>
    </location>
</feature>
<keyword evidence="4" id="KW-1003">Cell membrane</keyword>
<comment type="similarity">
    <text evidence="3">Belongs to the peptidase M50B family.</text>
</comment>
<feature type="transmembrane region" description="Helical" evidence="13">
    <location>
        <begin position="221"/>
        <end position="244"/>
    </location>
</feature>
<keyword evidence="5" id="KW-0645">Protease</keyword>
<evidence type="ECO:0000256" key="11">
    <source>
        <dbReference type="ARBA" id="ARBA00023049"/>
    </source>
</evidence>
<comment type="subcellular location">
    <subcellularLocation>
        <location evidence="2">Cell membrane</location>
        <topology evidence="2">Multi-pass membrane protein</topology>
    </subcellularLocation>
</comment>
<dbReference type="CDD" id="cd06158">
    <property type="entry name" value="S2P-M50_like_1"/>
    <property type="match status" value="1"/>
</dbReference>
<keyword evidence="7" id="KW-0479">Metal-binding</keyword>
<evidence type="ECO:0000256" key="7">
    <source>
        <dbReference type="ARBA" id="ARBA00022723"/>
    </source>
</evidence>
<evidence type="ECO:0000256" key="8">
    <source>
        <dbReference type="ARBA" id="ARBA00022801"/>
    </source>
</evidence>
<evidence type="ECO:0000256" key="12">
    <source>
        <dbReference type="ARBA" id="ARBA00023136"/>
    </source>
</evidence>
<sequence length="253" mass="27859">MTFLQRLVSINGKNQIIRIATIVLVASLVDFSVRYWNNLGLASIDRFCFYLCVMLFVGLHEFSHAMTAYLLGDISQKKRGRLTLNPLNHLEPLGMISFLMMGVGWGRAVETGVWFKKHPRLYDFIITIMGPISNLAAAVVSVMMMGYFLKSGLVQAVEPGAVLNPWVIIQIFMVQAIQVNAMLFILNIIPIPPLDGGKALLTMIRGNQNGRAGEVFTTEGLIILAILFLFADLGGAISSGTLALQNLLISLLF</sequence>
<protein>
    <recommendedName>
        <fullName evidence="14">Peptidase M50 domain-containing protein</fullName>
    </recommendedName>
</protein>
<keyword evidence="11" id="KW-0482">Metalloprotease</keyword>
<evidence type="ECO:0000256" key="1">
    <source>
        <dbReference type="ARBA" id="ARBA00001947"/>
    </source>
</evidence>
<feature type="transmembrane region" description="Helical" evidence="13">
    <location>
        <begin position="167"/>
        <end position="189"/>
    </location>
</feature>
<dbReference type="Pfam" id="PF02163">
    <property type="entry name" value="Peptidase_M50"/>
    <property type="match status" value="1"/>
</dbReference>
<organism evidence="15 16">
    <name type="scientific">Candidatus Wallbacteria bacterium HGW-Wallbacteria-1</name>
    <dbReference type="NCBI Taxonomy" id="2013854"/>
    <lineage>
        <taxon>Bacteria</taxon>
        <taxon>Candidatus Walliibacteriota</taxon>
    </lineage>
</organism>
<dbReference type="PANTHER" id="PTHR35864">
    <property type="entry name" value="ZINC METALLOPROTEASE MJ0611-RELATED"/>
    <property type="match status" value="1"/>
</dbReference>
<feature type="transmembrane region" description="Helical" evidence="13">
    <location>
        <begin position="16"/>
        <end position="36"/>
    </location>
</feature>
<keyword evidence="12 13" id="KW-0472">Membrane</keyword>
<dbReference type="InterPro" id="IPR008915">
    <property type="entry name" value="Peptidase_M50"/>
</dbReference>
<feature type="domain" description="Peptidase M50" evidence="14">
    <location>
        <begin position="49"/>
        <end position="225"/>
    </location>
</feature>
<name>A0A2N1PPZ4_9BACT</name>
<dbReference type="EMBL" id="PGXC01000005">
    <property type="protein sequence ID" value="PKK90407.1"/>
    <property type="molecule type" value="Genomic_DNA"/>
</dbReference>
<evidence type="ECO:0000256" key="3">
    <source>
        <dbReference type="ARBA" id="ARBA00007931"/>
    </source>
</evidence>
<feature type="transmembrane region" description="Helical" evidence="13">
    <location>
        <begin position="48"/>
        <end position="72"/>
    </location>
</feature>
<evidence type="ECO:0000256" key="9">
    <source>
        <dbReference type="ARBA" id="ARBA00022833"/>
    </source>
</evidence>
<dbReference type="GO" id="GO:0046872">
    <property type="term" value="F:metal ion binding"/>
    <property type="evidence" value="ECO:0007669"/>
    <property type="project" value="UniProtKB-KW"/>
</dbReference>
<gene>
    <name evidence="15" type="ORF">CVV64_08565</name>
</gene>
<feature type="transmembrane region" description="Helical" evidence="13">
    <location>
        <begin position="121"/>
        <end position="147"/>
    </location>
</feature>
<evidence type="ECO:0000256" key="6">
    <source>
        <dbReference type="ARBA" id="ARBA00022692"/>
    </source>
</evidence>
<dbReference type="GO" id="GO:0008237">
    <property type="term" value="F:metallopeptidase activity"/>
    <property type="evidence" value="ECO:0007669"/>
    <property type="project" value="UniProtKB-KW"/>
</dbReference>
<evidence type="ECO:0000256" key="4">
    <source>
        <dbReference type="ARBA" id="ARBA00022475"/>
    </source>
</evidence>
<keyword evidence="6 13" id="KW-0812">Transmembrane</keyword>
<dbReference type="InterPro" id="IPR044537">
    <property type="entry name" value="Rip2-like"/>
</dbReference>
<accession>A0A2N1PPZ4</accession>
<evidence type="ECO:0000256" key="5">
    <source>
        <dbReference type="ARBA" id="ARBA00022670"/>
    </source>
</evidence>
<comment type="cofactor">
    <cofactor evidence="1">
        <name>Zn(2+)</name>
        <dbReference type="ChEBI" id="CHEBI:29105"/>
    </cofactor>
</comment>
<reference evidence="15 16" key="1">
    <citation type="journal article" date="2017" name="ISME J.">
        <title>Potential for microbial H2 and metal transformations associated with novel bacteria and archaea in deep terrestrial subsurface sediments.</title>
        <authorList>
            <person name="Hernsdorf A.W."/>
            <person name="Amano Y."/>
            <person name="Miyakawa K."/>
            <person name="Ise K."/>
            <person name="Suzuki Y."/>
            <person name="Anantharaman K."/>
            <person name="Probst A."/>
            <person name="Burstein D."/>
            <person name="Thomas B.C."/>
            <person name="Banfield J.F."/>
        </authorList>
    </citation>
    <scope>NUCLEOTIDE SEQUENCE [LARGE SCALE GENOMIC DNA]</scope>
    <source>
        <strain evidence="15">HGW-Wallbacteria-1</strain>
    </source>
</reference>
<evidence type="ECO:0000313" key="15">
    <source>
        <dbReference type="EMBL" id="PKK90407.1"/>
    </source>
</evidence>